<dbReference type="OrthoDB" id="331021at2157"/>
<dbReference type="InterPro" id="IPR036388">
    <property type="entry name" value="WH-like_DNA-bd_sf"/>
</dbReference>
<dbReference type="InterPro" id="IPR055768">
    <property type="entry name" value="DUF7344"/>
</dbReference>
<name>A0A1G9QWR3_9EURY</name>
<dbReference type="Proteomes" id="UP000199451">
    <property type="component" value="Unassembled WGS sequence"/>
</dbReference>
<evidence type="ECO:0000259" key="2">
    <source>
        <dbReference type="Pfam" id="PF24035"/>
    </source>
</evidence>
<organism evidence="3 4">
    <name type="scientific">Halogranum gelatinilyticum</name>
    <dbReference type="NCBI Taxonomy" id="660521"/>
    <lineage>
        <taxon>Archaea</taxon>
        <taxon>Methanobacteriati</taxon>
        <taxon>Methanobacteriota</taxon>
        <taxon>Stenosarchaea group</taxon>
        <taxon>Halobacteria</taxon>
        <taxon>Halobacteriales</taxon>
        <taxon>Haloferacaceae</taxon>
    </lineage>
</organism>
<dbReference type="Gene3D" id="1.10.10.10">
    <property type="entry name" value="Winged helix-like DNA-binding domain superfamily/Winged helix DNA-binding domain"/>
    <property type="match status" value="1"/>
</dbReference>
<keyword evidence="4" id="KW-1185">Reference proteome</keyword>
<keyword evidence="1" id="KW-1133">Transmembrane helix</keyword>
<dbReference type="AlphaFoldDB" id="A0A1G9QWR3"/>
<keyword evidence="1" id="KW-0812">Transmembrane</keyword>
<sequence>MNQLTTRKSDITEGEIHELLRNSRRRRVLKQLQERVGVVTVRALAETIAELETGESPPPRRIRDSVYNSLHQTHLPKLDAYGVVDYDKNRKTVALRREVRQVDLYMEVVTKYGITWAEYYQRLLLLALLVILAAQFDVVAVAALPTAVWASVFLVVLALSSAAQLWSRRWFYLQQLVGDHR</sequence>
<dbReference type="RefSeq" id="WP_089694781.1">
    <property type="nucleotide sequence ID" value="NZ_FNHL01000001.1"/>
</dbReference>
<accession>A0A1G9QWR3</accession>
<feature type="domain" description="DUF7344" evidence="2">
    <location>
        <begin position="17"/>
        <end position="93"/>
    </location>
</feature>
<dbReference type="Pfam" id="PF24035">
    <property type="entry name" value="DUF7344"/>
    <property type="match status" value="1"/>
</dbReference>
<keyword evidence="1" id="KW-0472">Membrane</keyword>
<proteinExistence type="predicted"/>
<evidence type="ECO:0000313" key="3">
    <source>
        <dbReference type="EMBL" id="SDM15449.1"/>
    </source>
</evidence>
<protein>
    <recommendedName>
        <fullName evidence="2">DUF7344 domain-containing protein</fullName>
    </recommendedName>
</protein>
<dbReference type="EMBL" id="FNHL01000001">
    <property type="protein sequence ID" value="SDM15449.1"/>
    <property type="molecule type" value="Genomic_DNA"/>
</dbReference>
<gene>
    <name evidence="3" type="ORF">SAMN04487949_1068</name>
</gene>
<feature type="transmembrane region" description="Helical" evidence="1">
    <location>
        <begin position="123"/>
        <end position="142"/>
    </location>
</feature>
<feature type="transmembrane region" description="Helical" evidence="1">
    <location>
        <begin position="148"/>
        <end position="166"/>
    </location>
</feature>
<evidence type="ECO:0000313" key="4">
    <source>
        <dbReference type="Proteomes" id="UP000199451"/>
    </source>
</evidence>
<reference evidence="4" key="1">
    <citation type="submission" date="2016-10" db="EMBL/GenBank/DDBJ databases">
        <authorList>
            <person name="Varghese N."/>
            <person name="Submissions S."/>
        </authorList>
    </citation>
    <scope>NUCLEOTIDE SEQUENCE [LARGE SCALE GENOMIC DNA]</scope>
    <source>
        <strain evidence="4">CGMCC 1.10119</strain>
    </source>
</reference>
<evidence type="ECO:0000256" key="1">
    <source>
        <dbReference type="SAM" id="Phobius"/>
    </source>
</evidence>